<evidence type="ECO:0000313" key="4">
    <source>
        <dbReference type="RefSeq" id="XP_005185842.1"/>
    </source>
</evidence>
<dbReference type="Proteomes" id="UP001652621">
    <property type="component" value="Unplaced"/>
</dbReference>
<keyword evidence="3" id="KW-1185">Reference proteome</keyword>
<evidence type="ECO:0000313" key="3">
    <source>
        <dbReference type="Proteomes" id="UP001652621"/>
    </source>
</evidence>
<feature type="transmembrane region" description="Helical" evidence="1">
    <location>
        <begin position="88"/>
        <end position="108"/>
    </location>
</feature>
<name>A0A1I8NBV1_MUSDO</name>
<dbReference type="VEuPathDB" id="VectorBase:MDOMA2_003843"/>
<keyword evidence="1" id="KW-1133">Transmembrane helix</keyword>
<feature type="transmembrane region" description="Helical" evidence="1">
    <location>
        <begin position="120"/>
        <end position="142"/>
    </location>
</feature>
<dbReference type="EnsemblMetazoa" id="MDOA013627-RA">
    <property type="protein sequence ID" value="MDOA013627-PA"/>
    <property type="gene ID" value="MDOA013627"/>
</dbReference>
<protein>
    <submittedName>
        <fullName evidence="4">Uncharacterized protein LOC101896769</fullName>
    </submittedName>
</protein>
<sequence>MTSCCSLRKLNYTSAIFFLLFGFLGFLFCLGFFAVPKNEEFWEELGETKAWSYACVSLFTIYTFAVFISSILLIVGLKKNRRKYMTPFIYVIYTGIAFTLAVSVRLFFRGLKKKQPVGELVVELFIDVAVCGFQGLLLYPVYRYYKDIKSRPYLPEQHTLNGNEPVNKPNYPLQGQA</sequence>
<dbReference type="KEGG" id="mde:101896769"/>
<gene>
    <name evidence="2" type="primary">101896769</name>
    <name evidence="4" type="synonym">LOC101896769</name>
</gene>
<feature type="transmembrane region" description="Helical" evidence="1">
    <location>
        <begin position="12"/>
        <end position="35"/>
    </location>
</feature>
<dbReference type="RefSeq" id="XP_005185842.1">
    <property type="nucleotide sequence ID" value="XM_005185785.3"/>
</dbReference>
<dbReference type="InterPro" id="IPR031720">
    <property type="entry name" value="DUF4728"/>
</dbReference>
<accession>A0A1I8NBV1</accession>
<evidence type="ECO:0000256" key="1">
    <source>
        <dbReference type="SAM" id="Phobius"/>
    </source>
</evidence>
<evidence type="ECO:0000313" key="2">
    <source>
        <dbReference type="EnsemblMetazoa" id="MDOA013627-PA"/>
    </source>
</evidence>
<proteinExistence type="predicted"/>
<organism evidence="2">
    <name type="scientific">Musca domestica</name>
    <name type="common">House fly</name>
    <dbReference type="NCBI Taxonomy" id="7370"/>
    <lineage>
        <taxon>Eukaryota</taxon>
        <taxon>Metazoa</taxon>
        <taxon>Ecdysozoa</taxon>
        <taxon>Arthropoda</taxon>
        <taxon>Hexapoda</taxon>
        <taxon>Insecta</taxon>
        <taxon>Pterygota</taxon>
        <taxon>Neoptera</taxon>
        <taxon>Endopterygota</taxon>
        <taxon>Diptera</taxon>
        <taxon>Brachycera</taxon>
        <taxon>Muscomorpha</taxon>
        <taxon>Muscoidea</taxon>
        <taxon>Muscidae</taxon>
        <taxon>Musca</taxon>
    </lineage>
</organism>
<dbReference type="GeneID" id="101896769"/>
<dbReference type="Pfam" id="PF15860">
    <property type="entry name" value="DUF4728"/>
    <property type="match status" value="1"/>
</dbReference>
<dbReference type="PANTHER" id="PTHR36694">
    <property type="entry name" value="PASIFLORA 1, ISOFORM A-RELATED"/>
    <property type="match status" value="1"/>
</dbReference>
<keyword evidence="1" id="KW-0472">Membrane</keyword>
<reference evidence="2" key="1">
    <citation type="submission" date="2020-05" db="UniProtKB">
        <authorList>
            <consortium name="EnsemblMetazoa"/>
        </authorList>
    </citation>
    <scope>IDENTIFICATION</scope>
    <source>
        <strain evidence="2">Aabys</strain>
    </source>
</reference>
<reference evidence="4" key="2">
    <citation type="submission" date="2025-04" db="UniProtKB">
        <authorList>
            <consortium name="RefSeq"/>
        </authorList>
    </citation>
    <scope>IDENTIFICATION</scope>
    <source>
        <strain evidence="4">Aabys</strain>
    </source>
</reference>
<dbReference type="PANTHER" id="PTHR36694:SF11">
    <property type="entry name" value="LP21121P-RELATED"/>
    <property type="match status" value="1"/>
</dbReference>
<dbReference type="VEuPathDB" id="VectorBase:MDOA013627"/>
<keyword evidence="1" id="KW-0812">Transmembrane</keyword>
<feature type="transmembrane region" description="Helical" evidence="1">
    <location>
        <begin position="50"/>
        <end position="76"/>
    </location>
</feature>
<dbReference type="AlphaFoldDB" id="A0A1I8NBV1"/>